<dbReference type="Pfam" id="PF01558">
    <property type="entry name" value="POR"/>
    <property type="match status" value="1"/>
</dbReference>
<reference evidence="4" key="1">
    <citation type="submission" date="2017-09" db="EMBL/GenBank/DDBJ databases">
        <title>Depth-based differentiation of microbial function through sediment-hosted aquifers and enrichment of novel symbionts in the deep terrestrial subsurface.</title>
        <authorList>
            <person name="Probst A.J."/>
            <person name="Ladd B."/>
            <person name="Jarett J.K."/>
            <person name="Geller-Mcgrath D.E."/>
            <person name="Sieber C.M.K."/>
            <person name="Emerson J.B."/>
            <person name="Anantharaman K."/>
            <person name="Thomas B.C."/>
            <person name="Malmstrom R."/>
            <person name="Stieglmeier M."/>
            <person name="Klingl A."/>
            <person name="Woyke T."/>
            <person name="Ryan C.M."/>
            <person name="Banfield J.F."/>
        </authorList>
    </citation>
    <scope>NUCLEOTIDE SEQUENCE [LARGE SCALE GENOMIC DNA]</scope>
</reference>
<dbReference type="PANTHER" id="PTHR43854">
    <property type="entry name" value="INDOLEPYRUVATE OXIDOREDUCTASE SUBUNIT IORB"/>
    <property type="match status" value="1"/>
</dbReference>
<dbReference type="Gene3D" id="3.40.920.10">
    <property type="entry name" value="Pyruvate-ferredoxin oxidoreductase, PFOR, domain III"/>
    <property type="match status" value="1"/>
</dbReference>
<keyword evidence="1 3" id="KW-0560">Oxidoreductase</keyword>
<dbReference type="Proteomes" id="UP000229784">
    <property type="component" value="Unassembled WGS sequence"/>
</dbReference>
<gene>
    <name evidence="3" type="ORF">COT20_01110</name>
</gene>
<keyword evidence="3" id="KW-0670">Pyruvate</keyword>
<evidence type="ECO:0000313" key="3">
    <source>
        <dbReference type="EMBL" id="PIU15887.1"/>
    </source>
</evidence>
<protein>
    <submittedName>
        <fullName evidence="3">Indolepyruvate oxidoreductase subunit B</fullName>
        <ecNumber evidence="3">1.2.7.8</ecNumber>
    </submittedName>
</protein>
<sequence>MNENFNIVILGVGGQGLMTLLRVLSQAALSSGFDVKTSELHGLSQRGGSVNVHIRFGEKACPESGRRVWSPLVPQGQADLVIALEQQEALNGLYFANKNSVFLINEYETPTMAQTAGQAEIENELKKMSNQVFFLPASQVCQKELGNEVVCGVYFLGYALKNGYLPLKKENIIEAIKKTISEKYQELNIKALNLP</sequence>
<evidence type="ECO:0000256" key="1">
    <source>
        <dbReference type="ARBA" id="ARBA00023002"/>
    </source>
</evidence>
<evidence type="ECO:0000313" key="4">
    <source>
        <dbReference type="Proteomes" id="UP000229784"/>
    </source>
</evidence>
<dbReference type="InterPro" id="IPR002869">
    <property type="entry name" value="Pyrv_flavodox_OxRed_cen"/>
</dbReference>
<dbReference type="EMBL" id="PEXQ01000027">
    <property type="protein sequence ID" value="PIU15887.1"/>
    <property type="molecule type" value="Genomic_DNA"/>
</dbReference>
<dbReference type="GO" id="GO:0043805">
    <property type="term" value="F:indolepyruvate ferredoxin oxidoreductase activity"/>
    <property type="evidence" value="ECO:0007669"/>
    <property type="project" value="UniProtKB-EC"/>
</dbReference>
<dbReference type="SUPFAM" id="SSF53323">
    <property type="entry name" value="Pyruvate-ferredoxin oxidoreductase, PFOR, domain III"/>
    <property type="match status" value="1"/>
</dbReference>
<dbReference type="InterPro" id="IPR052198">
    <property type="entry name" value="IorB_Oxidoreductase"/>
</dbReference>
<evidence type="ECO:0000259" key="2">
    <source>
        <dbReference type="Pfam" id="PF01558"/>
    </source>
</evidence>
<dbReference type="InterPro" id="IPR019752">
    <property type="entry name" value="Pyrv/ketoisovalerate_OxRed_cat"/>
</dbReference>
<feature type="domain" description="Pyruvate/ketoisovalerate oxidoreductase catalytic" evidence="2">
    <location>
        <begin position="13"/>
        <end position="193"/>
    </location>
</feature>
<dbReference type="PANTHER" id="PTHR43854:SF1">
    <property type="entry name" value="INDOLEPYRUVATE OXIDOREDUCTASE SUBUNIT IORB"/>
    <property type="match status" value="1"/>
</dbReference>
<dbReference type="AlphaFoldDB" id="A0A2M6XUU3"/>
<accession>A0A2M6XUU3</accession>
<proteinExistence type="predicted"/>
<organism evidence="3 4">
    <name type="scientific">bacterium (Candidatus Gribaldobacteria) CG08_land_8_20_14_0_20_39_15</name>
    <dbReference type="NCBI Taxonomy" id="2014273"/>
    <lineage>
        <taxon>Bacteria</taxon>
        <taxon>Candidatus Gribaldobacteria</taxon>
    </lineage>
</organism>
<dbReference type="EC" id="1.2.7.8" evidence="3"/>
<comment type="caution">
    <text evidence="3">The sequence shown here is derived from an EMBL/GenBank/DDBJ whole genome shotgun (WGS) entry which is preliminary data.</text>
</comment>
<name>A0A2M6XUU3_9BACT</name>